<accession>A0A3E1B844</accession>
<keyword evidence="1" id="KW-0472">Membrane</keyword>
<evidence type="ECO:0000313" key="3">
    <source>
        <dbReference type="Proteomes" id="UP000256748"/>
    </source>
</evidence>
<feature type="transmembrane region" description="Helical" evidence="1">
    <location>
        <begin position="12"/>
        <end position="32"/>
    </location>
</feature>
<proteinExistence type="predicted"/>
<evidence type="ECO:0000313" key="2">
    <source>
        <dbReference type="EMBL" id="RFB87396.1"/>
    </source>
</evidence>
<name>A0A3E1B844_RHILT</name>
<comment type="caution">
    <text evidence="2">The sequence shown here is derived from an EMBL/GenBank/DDBJ whole genome shotgun (WGS) entry which is preliminary data.</text>
</comment>
<sequence length="99" mass="11337">MRVLLRGLKTVLAIVLSIVLIAVVALIAYTIYSSWKDRSRYQAYSECQARAIEGKVGDDYRGLHLEYCMTGKGYVRNLECSVDQIMLPNCFKAATLWRW</sequence>
<evidence type="ECO:0008006" key="4">
    <source>
        <dbReference type="Google" id="ProtNLM"/>
    </source>
</evidence>
<protein>
    <recommendedName>
        <fullName evidence="4">Transmembrane protein</fullName>
    </recommendedName>
</protein>
<reference evidence="2 3" key="1">
    <citation type="submission" date="2017-03" db="EMBL/GenBank/DDBJ databases">
        <title>Genome analysis of Rhizobial strains effectives or ineffectives for nitrogen fixation isolated from bean seeds.</title>
        <authorList>
            <person name="Peralta H."/>
            <person name="Aguilar-Vera A."/>
            <person name="Mora Y."/>
            <person name="Vargas-Lagunas C."/>
            <person name="Girard L."/>
            <person name="Mora J."/>
        </authorList>
    </citation>
    <scope>NUCLEOTIDE SEQUENCE [LARGE SCALE GENOMIC DNA]</scope>
    <source>
        <strain evidence="2 3">CCGM5</strain>
    </source>
</reference>
<dbReference type="Proteomes" id="UP000256748">
    <property type="component" value="Unassembled WGS sequence"/>
</dbReference>
<gene>
    <name evidence="2" type="ORF">B5K10_22480</name>
</gene>
<keyword evidence="1" id="KW-1133">Transmembrane helix</keyword>
<dbReference type="EMBL" id="NAOO01000028">
    <property type="protein sequence ID" value="RFB87396.1"/>
    <property type="molecule type" value="Genomic_DNA"/>
</dbReference>
<evidence type="ECO:0000256" key="1">
    <source>
        <dbReference type="SAM" id="Phobius"/>
    </source>
</evidence>
<organism evidence="2 3">
    <name type="scientific">Rhizobium leguminosarum bv. trifolii</name>
    <dbReference type="NCBI Taxonomy" id="386"/>
    <lineage>
        <taxon>Bacteria</taxon>
        <taxon>Pseudomonadati</taxon>
        <taxon>Pseudomonadota</taxon>
        <taxon>Alphaproteobacteria</taxon>
        <taxon>Hyphomicrobiales</taxon>
        <taxon>Rhizobiaceae</taxon>
        <taxon>Rhizobium/Agrobacterium group</taxon>
        <taxon>Rhizobium</taxon>
    </lineage>
</organism>
<dbReference type="Gene3D" id="1.20.5.100">
    <property type="entry name" value="Cytochrome c1, transmembrane anchor, C-terminal"/>
    <property type="match status" value="1"/>
</dbReference>
<keyword evidence="1" id="KW-0812">Transmembrane</keyword>
<dbReference type="AlphaFoldDB" id="A0A3E1B844"/>